<dbReference type="EC" id="1.8.4.8" evidence="2"/>
<dbReference type="Gene3D" id="3.40.50.620">
    <property type="entry name" value="HUPs"/>
    <property type="match status" value="1"/>
</dbReference>
<proteinExistence type="predicted"/>
<accession>A0A1Q8Y9F4</accession>
<keyword evidence="2" id="KW-0560">Oxidoreductase</keyword>
<dbReference type="GO" id="GO:0004604">
    <property type="term" value="F:phosphoadenylyl-sulfate reductase (thioredoxin) activity"/>
    <property type="evidence" value="ECO:0007669"/>
    <property type="project" value="UniProtKB-EC"/>
</dbReference>
<dbReference type="RefSeq" id="WP_075588281.1">
    <property type="nucleotide sequence ID" value="NZ_MSYM01000020.1"/>
</dbReference>
<evidence type="ECO:0000313" key="2">
    <source>
        <dbReference type="EMBL" id="OLP04633.1"/>
    </source>
</evidence>
<dbReference type="Pfam" id="PF01507">
    <property type="entry name" value="PAPS_reduct"/>
    <property type="match status" value="1"/>
</dbReference>
<gene>
    <name evidence="2" type="ORF">BLL52_4252</name>
</gene>
<dbReference type="PANTHER" id="PTHR43196">
    <property type="entry name" value="SULFATE ADENYLYLTRANSFERASE SUBUNIT 2"/>
    <property type="match status" value="1"/>
</dbReference>
<dbReference type="InterPro" id="IPR050128">
    <property type="entry name" value="Sulfate_adenylyltrnsfr_sub2"/>
</dbReference>
<evidence type="ECO:0000313" key="3">
    <source>
        <dbReference type="Proteomes" id="UP000185911"/>
    </source>
</evidence>
<dbReference type="InterPro" id="IPR002500">
    <property type="entry name" value="PAPS_reduct_dom"/>
</dbReference>
<dbReference type="SUPFAM" id="SSF52402">
    <property type="entry name" value="Adenine nucleotide alpha hydrolases-like"/>
    <property type="match status" value="1"/>
</dbReference>
<dbReference type="Proteomes" id="UP000185911">
    <property type="component" value="Unassembled WGS sequence"/>
</dbReference>
<keyword evidence="3" id="KW-1185">Reference proteome</keyword>
<sequence length="453" mass="52134">MQNIDSNCAYKPFEISDEEDVVHVIPVSGGADSSALALYMHDTFPDRKFIHFFSDTGAEESSTYEYLDLIEQKIGAKIERIKPEKDLFQLIDSFSGYLPSSQSRYCTRILKLNSFRDWMKKYENQNMIMYVGIRADEATRVAFSVEGVETVMPFKEMGWGRDKVFSFLSQRAGIPSQYQTRTRSGCSICPFVRRQETVGLLQRKPDEFKRGMALEKVEKSDLDRHTIPDTLWKDAKLAPNWVSFPIPKDDIQMAGNSSHKSDLFESRGIFVAVEFFYSAFPGTDPFIWHQRFISYSPKLHSMKTQVDDRYQHLLATAEVYELSPAEIRTDARFAIYYIEAPESSFDPDGPKAKSFTWHNGESYAQVQHITEWAMRTLHFEGLSQDARRIVKSELSVEYEWTEASKKAVELVLRPGNIPTGNVVEGMWYQPNEAVRVLDKDEAEKLMPCPMCHI</sequence>
<name>A0A1Q8Y9F4_9BURK</name>
<reference evidence="2 3" key="1">
    <citation type="submission" date="2017-01" db="EMBL/GenBank/DDBJ databases">
        <title>Genome sequence of Rhodoferax antarcticus ANT.BR, a psychrophilic purple nonsulfur bacterium from an Antarctic microbial mat.</title>
        <authorList>
            <person name="Baker J."/>
            <person name="Riester C."/>
            <person name="Skinner B."/>
            <person name="Newell A."/>
            <person name="Swingley W."/>
            <person name="Madigan M."/>
            <person name="Jung D."/>
            <person name="Asao M."/>
            <person name="Chen M."/>
            <person name="Loughlin P."/>
            <person name="Pan H."/>
            <person name="Lin S."/>
            <person name="Li N."/>
            <person name="Shaw J."/>
            <person name="Prado M."/>
            <person name="Sherman C."/>
            <person name="Li X."/>
            <person name="Tang J."/>
            <person name="Blankenship R."/>
            <person name="Zhao T."/>
            <person name="Touchman J."/>
            <person name="Sattley M."/>
        </authorList>
    </citation>
    <scope>NUCLEOTIDE SEQUENCE [LARGE SCALE GENOMIC DNA]</scope>
    <source>
        <strain evidence="2 3">ANT.BR</strain>
    </source>
</reference>
<organism evidence="2 3">
    <name type="scientific">Rhodoferax antarcticus ANT.BR</name>
    <dbReference type="NCBI Taxonomy" id="1111071"/>
    <lineage>
        <taxon>Bacteria</taxon>
        <taxon>Pseudomonadati</taxon>
        <taxon>Pseudomonadota</taxon>
        <taxon>Betaproteobacteria</taxon>
        <taxon>Burkholderiales</taxon>
        <taxon>Comamonadaceae</taxon>
        <taxon>Rhodoferax</taxon>
    </lineage>
</organism>
<dbReference type="EMBL" id="MSYM01000020">
    <property type="protein sequence ID" value="OLP04633.1"/>
    <property type="molecule type" value="Genomic_DNA"/>
</dbReference>
<keyword evidence="2" id="KW-0808">Transferase</keyword>
<dbReference type="GO" id="GO:0016740">
    <property type="term" value="F:transferase activity"/>
    <property type="evidence" value="ECO:0007669"/>
    <property type="project" value="UniProtKB-KW"/>
</dbReference>
<evidence type="ECO:0000259" key="1">
    <source>
        <dbReference type="Pfam" id="PF01507"/>
    </source>
</evidence>
<protein>
    <submittedName>
        <fullName evidence="2">3'-phosphoadenosine 5'-phosphosulfate sulfotransferase family protein</fullName>
        <ecNumber evidence="2">1.8.4.8</ecNumber>
    </submittedName>
</protein>
<feature type="domain" description="Phosphoadenosine phosphosulphate reductase" evidence="1">
    <location>
        <begin position="24"/>
        <end position="139"/>
    </location>
</feature>
<dbReference type="InterPro" id="IPR014729">
    <property type="entry name" value="Rossmann-like_a/b/a_fold"/>
</dbReference>
<comment type="caution">
    <text evidence="2">The sequence shown here is derived from an EMBL/GenBank/DDBJ whole genome shotgun (WGS) entry which is preliminary data.</text>
</comment>
<dbReference type="AlphaFoldDB" id="A0A1Q8Y9F4"/>
<dbReference type="PANTHER" id="PTHR43196:SF2">
    <property type="entry name" value="PHOSPHOADENOSINE PHOSPHOSULFATE REDUCTASE"/>
    <property type="match status" value="1"/>
</dbReference>